<dbReference type="InterPro" id="IPR036291">
    <property type="entry name" value="NAD(P)-bd_dom_sf"/>
</dbReference>
<comment type="similarity">
    <text evidence="4">Belongs to the LDH/MDH superfamily. MDH type 3 family.</text>
</comment>
<comment type="caution">
    <text evidence="10">The sequence shown here is derived from an EMBL/GenBank/DDBJ whole genome shotgun (WGS) entry which is preliminary data.</text>
</comment>
<evidence type="ECO:0000313" key="11">
    <source>
        <dbReference type="Proteomes" id="UP000265882"/>
    </source>
</evidence>
<feature type="domain" description="Lactate/malate dehydrogenase C-terminal" evidence="9">
    <location>
        <begin position="147"/>
        <end position="305"/>
    </location>
</feature>
<dbReference type="NCBIfam" id="TIGR01763">
    <property type="entry name" value="MalateDH_bact"/>
    <property type="match status" value="1"/>
</dbReference>
<evidence type="ECO:0000256" key="1">
    <source>
        <dbReference type="ARBA" id="ARBA00022532"/>
    </source>
</evidence>
<evidence type="ECO:0000313" key="10">
    <source>
        <dbReference type="EMBL" id="RJP25165.1"/>
    </source>
</evidence>
<evidence type="ECO:0000256" key="6">
    <source>
        <dbReference type="PIRSR" id="PIRSR000102-2"/>
    </source>
</evidence>
<keyword evidence="1 4" id="KW-0816">Tricarboxylic acid cycle</keyword>
<dbReference type="Gene3D" id="3.90.110.10">
    <property type="entry name" value="Lactate dehydrogenase/glycoside hydrolase, family 4, C-terminal"/>
    <property type="match status" value="1"/>
</dbReference>
<gene>
    <name evidence="4 10" type="primary">mdh</name>
    <name evidence="10" type="ORF">C4520_02675</name>
</gene>
<dbReference type="CDD" id="cd01339">
    <property type="entry name" value="LDH-like_MDH"/>
    <property type="match status" value="1"/>
</dbReference>
<protein>
    <recommendedName>
        <fullName evidence="4">Malate dehydrogenase</fullName>
        <ecNumber evidence="4">1.1.1.37</ecNumber>
    </recommendedName>
</protein>
<feature type="binding site" evidence="4 7">
    <location>
        <position position="33"/>
    </location>
    <ligand>
        <name>NAD(+)</name>
        <dbReference type="ChEBI" id="CHEBI:57540"/>
    </ligand>
</feature>
<accession>A0A3A4P2X1</accession>
<dbReference type="InterPro" id="IPR022383">
    <property type="entry name" value="Lactate/malate_DH_C"/>
</dbReference>
<feature type="domain" description="Lactate/malate dehydrogenase N-terminal" evidence="8">
    <location>
        <begin position="3"/>
        <end position="142"/>
    </location>
</feature>
<dbReference type="InterPro" id="IPR015955">
    <property type="entry name" value="Lactate_DH/Glyco_Ohase_4_C"/>
</dbReference>
<comment type="function">
    <text evidence="4">Catalyzes the reversible oxidation of malate to oxaloacetate.</text>
</comment>
<sequence length="308" mass="33164">MRKITMVGAGNVGATAVQHIAQKELCEQLVMIDVVEGLPQGKGLDMWESAPLLGSDTRVEGSNKMESMKDSDLVIITAGLARKPGMSRSDLLDKNAEIVRNIVENIVRYAPEAIIILVTNPLDVVTYLAYRVSGFNRSRVFGMAGVLDSARLRSFVAMELGVSIKDTQALVLGGHGDSMLPLPRYTTVAGVPITELMDGATIARLVDRTRKAGGEIVNLLKAGSAYYSPGASVAEMVESVARNKKRLLPCAAVLEGEYGLKDICAGVPVLLGQNGIEKIIEISLEPPEAEAMKKSAEEVRKDIQRLKF</sequence>
<evidence type="ECO:0000259" key="9">
    <source>
        <dbReference type="Pfam" id="PF02866"/>
    </source>
</evidence>
<dbReference type="PIRSF" id="PIRSF000102">
    <property type="entry name" value="Lac_mal_DH"/>
    <property type="match status" value="1"/>
</dbReference>
<dbReference type="HAMAP" id="MF_00487">
    <property type="entry name" value="Malate_dehydrog_3"/>
    <property type="match status" value="1"/>
</dbReference>
<dbReference type="PANTHER" id="PTHR43128">
    <property type="entry name" value="L-2-HYDROXYCARBOXYLATE DEHYDROGENASE (NAD(P)(+))"/>
    <property type="match status" value="1"/>
</dbReference>
<evidence type="ECO:0000256" key="4">
    <source>
        <dbReference type="HAMAP-Rule" id="MF_00487"/>
    </source>
</evidence>
<dbReference type="PANTHER" id="PTHR43128:SF16">
    <property type="entry name" value="L-LACTATE DEHYDROGENASE"/>
    <property type="match status" value="1"/>
</dbReference>
<dbReference type="InterPro" id="IPR001236">
    <property type="entry name" value="Lactate/malate_DH_N"/>
</dbReference>
<feature type="binding site" evidence="4 7">
    <location>
        <begin position="118"/>
        <end position="120"/>
    </location>
    <ligand>
        <name>NAD(+)</name>
        <dbReference type="ChEBI" id="CHEBI:57540"/>
    </ligand>
</feature>
<dbReference type="FunFam" id="3.90.110.10:FF:000004">
    <property type="entry name" value="Malate dehydrogenase"/>
    <property type="match status" value="1"/>
</dbReference>
<dbReference type="SUPFAM" id="SSF51735">
    <property type="entry name" value="NAD(P)-binding Rossmann-fold domains"/>
    <property type="match status" value="1"/>
</dbReference>
<dbReference type="GO" id="GO:0006089">
    <property type="term" value="P:lactate metabolic process"/>
    <property type="evidence" value="ECO:0007669"/>
    <property type="project" value="TreeGrafter"/>
</dbReference>
<feature type="binding site" evidence="4 6">
    <location>
        <position position="120"/>
    </location>
    <ligand>
        <name>substrate</name>
    </ligand>
</feature>
<reference evidence="10 11" key="1">
    <citation type="journal article" date="2017" name="ISME J.">
        <title>Energy and carbon metabolisms in a deep terrestrial subsurface fluid microbial community.</title>
        <authorList>
            <person name="Momper L."/>
            <person name="Jungbluth S.P."/>
            <person name="Lee M.D."/>
            <person name="Amend J.P."/>
        </authorList>
    </citation>
    <scope>NUCLEOTIDE SEQUENCE [LARGE SCALE GENOMIC DNA]</scope>
    <source>
        <strain evidence="10">SURF_5</strain>
    </source>
</reference>
<keyword evidence="2 4" id="KW-0560">Oxidoreductase</keyword>
<feature type="binding site" evidence="4 7">
    <location>
        <position position="95"/>
    </location>
    <ligand>
        <name>NAD(+)</name>
        <dbReference type="ChEBI" id="CHEBI:57540"/>
    </ligand>
</feature>
<feature type="binding site" evidence="4 7">
    <location>
        <begin position="8"/>
        <end position="13"/>
    </location>
    <ligand>
        <name>NAD(+)</name>
        <dbReference type="ChEBI" id="CHEBI:57540"/>
    </ligand>
</feature>
<dbReference type="EC" id="1.1.1.37" evidence="4"/>
<evidence type="ECO:0000256" key="3">
    <source>
        <dbReference type="ARBA" id="ARBA00023027"/>
    </source>
</evidence>
<feature type="binding site" evidence="4 6">
    <location>
        <position position="82"/>
    </location>
    <ligand>
        <name>substrate</name>
    </ligand>
</feature>
<evidence type="ECO:0000256" key="5">
    <source>
        <dbReference type="PIRSR" id="PIRSR000102-1"/>
    </source>
</evidence>
<dbReference type="Gene3D" id="3.40.50.720">
    <property type="entry name" value="NAD(P)-binding Rossmann-like Domain"/>
    <property type="match status" value="1"/>
</dbReference>
<comment type="catalytic activity">
    <reaction evidence="4">
        <text>(S)-malate + NAD(+) = oxaloacetate + NADH + H(+)</text>
        <dbReference type="Rhea" id="RHEA:21432"/>
        <dbReference type="ChEBI" id="CHEBI:15378"/>
        <dbReference type="ChEBI" id="CHEBI:15589"/>
        <dbReference type="ChEBI" id="CHEBI:16452"/>
        <dbReference type="ChEBI" id="CHEBI:57540"/>
        <dbReference type="ChEBI" id="CHEBI:57945"/>
        <dbReference type="EC" id="1.1.1.37"/>
    </reaction>
</comment>
<name>A0A3A4P2X1_ABYX5</name>
<evidence type="ECO:0000256" key="7">
    <source>
        <dbReference type="PIRSR" id="PIRSR000102-3"/>
    </source>
</evidence>
<dbReference type="Pfam" id="PF02866">
    <property type="entry name" value="Ldh_1_C"/>
    <property type="match status" value="1"/>
</dbReference>
<dbReference type="Pfam" id="PF00056">
    <property type="entry name" value="Ldh_1_N"/>
    <property type="match status" value="1"/>
</dbReference>
<feature type="binding site" evidence="4 6">
    <location>
        <position position="151"/>
    </location>
    <ligand>
        <name>substrate</name>
    </ligand>
</feature>
<dbReference type="InterPro" id="IPR011275">
    <property type="entry name" value="Malate_DH_type3"/>
</dbReference>
<dbReference type="GO" id="GO:0004459">
    <property type="term" value="F:L-lactate dehydrogenase (NAD+) activity"/>
    <property type="evidence" value="ECO:0007669"/>
    <property type="project" value="TreeGrafter"/>
</dbReference>
<dbReference type="FunFam" id="3.40.50.720:FF:000018">
    <property type="entry name" value="Malate dehydrogenase"/>
    <property type="match status" value="1"/>
</dbReference>
<dbReference type="EMBL" id="QZKU01000025">
    <property type="protein sequence ID" value="RJP25165.1"/>
    <property type="molecule type" value="Genomic_DNA"/>
</dbReference>
<dbReference type="PRINTS" id="PR00086">
    <property type="entry name" value="LLDHDRGNASE"/>
</dbReference>
<proteinExistence type="inferred from homology"/>
<keyword evidence="3 4" id="KW-0520">NAD</keyword>
<feature type="active site" description="Proton acceptor" evidence="4 5">
    <location>
        <position position="175"/>
    </location>
</feature>
<organism evidence="10 11">
    <name type="scientific">Abyssobacteria bacterium (strain SURF_5)</name>
    <dbReference type="NCBI Taxonomy" id="2093360"/>
    <lineage>
        <taxon>Bacteria</taxon>
        <taxon>Pseudomonadati</taxon>
        <taxon>Candidatus Hydrogenedentota</taxon>
        <taxon>Candidatus Abyssobacteria</taxon>
    </lineage>
</organism>
<evidence type="ECO:0000259" key="8">
    <source>
        <dbReference type="Pfam" id="PF00056"/>
    </source>
</evidence>
<dbReference type="SUPFAM" id="SSF56327">
    <property type="entry name" value="LDH C-terminal domain-like"/>
    <property type="match status" value="1"/>
</dbReference>
<dbReference type="AlphaFoldDB" id="A0A3A4P2X1"/>
<dbReference type="GO" id="GO:0030060">
    <property type="term" value="F:L-malate dehydrogenase (NAD+) activity"/>
    <property type="evidence" value="ECO:0007669"/>
    <property type="project" value="UniProtKB-UniRule"/>
</dbReference>
<feature type="binding site" evidence="4 6">
    <location>
        <position position="88"/>
    </location>
    <ligand>
        <name>substrate</name>
    </ligand>
</feature>
<dbReference type="GO" id="GO:0006099">
    <property type="term" value="P:tricarboxylic acid cycle"/>
    <property type="evidence" value="ECO:0007669"/>
    <property type="project" value="UniProtKB-UniRule"/>
</dbReference>
<evidence type="ECO:0000256" key="2">
    <source>
        <dbReference type="ARBA" id="ARBA00023002"/>
    </source>
</evidence>
<dbReference type="NCBIfam" id="NF004863">
    <property type="entry name" value="PRK06223.1"/>
    <property type="match status" value="1"/>
</dbReference>
<dbReference type="Proteomes" id="UP000265882">
    <property type="component" value="Unassembled WGS sequence"/>
</dbReference>
<dbReference type="InterPro" id="IPR001557">
    <property type="entry name" value="L-lactate/malate_DH"/>
</dbReference>